<feature type="compositionally biased region" description="Low complexity" evidence="1">
    <location>
        <begin position="8"/>
        <end position="18"/>
    </location>
</feature>
<proteinExistence type="predicted"/>
<dbReference type="AlphaFoldDB" id="A0A9W7Y0R4"/>
<comment type="caution">
    <text evidence="2">The sequence shown here is derived from an EMBL/GenBank/DDBJ whole genome shotgun (WGS) entry which is preliminary data.</text>
</comment>
<evidence type="ECO:0000256" key="1">
    <source>
        <dbReference type="SAM" id="MobiDB-lite"/>
    </source>
</evidence>
<dbReference type="EMBL" id="JANBOJ010000143">
    <property type="protein sequence ID" value="KAJ1721894.1"/>
    <property type="molecule type" value="Genomic_DNA"/>
</dbReference>
<dbReference type="Proteomes" id="UP001149813">
    <property type="component" value="Unassembled WGS sequence"/>
</dbReference>
<reference evidence="2" key="1">
    <citation type="submission" date="2022-07" db="EMBL/GenBank/DDBJ databases">
        <title>Phylogenomic reconstructions and comparative analyses of Kickxellomycotina fungi.</title>
        <authorList>
            <person name="Reynolds N.K."/>
            <person name="Stajich J.E."/>
            <person name="Barry K."/>
            <person name="Grigoriev I.V."/>
            <person name="Crous P."/>
            <person name="Smith M.E."/>
        </authorList>
    </citation>
    <scope>NUCLEOTIDE SEQUENCE</scope>
    <source>
        <strain evidence="2">NBRC 32514</strain>
    </source>
</reference>
<evidence type="ECO:0000313" key="3">
    <source>
        <dbReference type="Proteomes" id="UP001149813"/>
    </source>
</evidence>
<name>A0A9W7Y0R4_9FUNG</name>
<organism evidence="2 3">
    <name type="scientific">Coemansia erecta</name>
    <dbReference type="NCBI Taxonomy" id="147472"/>
    <lineage>
        <taxon>Eukaryota</taxon>
        <taxon>Fungi</taxon>
        <taxon>Fungi incertae sedis</taxon>
        <taxon>Zoopagomycota</taxon>
        <taxon>Kickxellomycotina</taxon>
        <taxon>Kickxellomycetes</taxon>
        <taxon>Kickxellales</taxon>
        <taxon>Kickxellaceae</taxon>
        <taxon>Coemansia</taxon>
    </lineage>
</organism>
<keyword evidence="3" id="KW-1185">Reference proteome</keyword>
<gene>
    <name evidence="2" type="ORF">LPJ53_003644</name>
</gene>
<sequence>MSFAVEASPLSLPMTPTTPDHDAHHFTTVSHLDIFGDSFSDHLKSHADHTAAAAAAHAAANLSL</sequence>
<accession>A0A9W7Y0R4</accession>
<feature type="region of interest" description="Disordered" evidence="1">
    <location>
        <begin position="1"/>
        <end position="20"/>
    </location>
</feature>
<feature type="non-terminal residue" evidence="2">
    <location>
        <position position="64"/>
    </location>
</feature>
<protein>
    <submittedName>
        <fullName evidence="2">Uncharacterized protein</fullName>
    </submittedName>
</protein>
<evidence type="ECO:0000313" key="2">
    <source>
        <dbReference type="EMBL" id="KAJ1721894.1"/>
    </source>
</evidence>